<dbReference type="PANTHER" id="PTHR30069">
    <property type="entry name" value="TONB-DEPENDENT OUTER MEMBRANE RECEPTOR"/>
    <property type="match status" value="1"/>
</dbReference>
<dbReference type="AlphaFoldDB" id="A0A1H3J9L1"/>
<evidence type="ECO:0000256" key="2">
    <source>
        <dbReference type="ARBA" id="ARBA00022448"/>
    </source>
</evidence>
<evidence type="ECO:0000259" key="8">
    <source>
        <dbReference type="Pfam" id="PF00593"/>
    </source>
</evidence>
<evidence type="ECO:0000313" key="9">
    <source>
        <dbReference type="EMBL" id="SDY36641.1"/>
    </source>
</evidence>
<keyword evidence="7" id="KW-0998">Cell outer membrane</keyword>
<dbReference type="SUPFAM" id="SSF56935">
    <property type="entry name" value="Porins"/>
    <property type="match status" value="1"/>
</dbReference>
<protein>
    <submittedName>
        <fullName evidence="9">Iron complex outermembrane recepter protein</fullName>
    </submittedName>
</protein>
<dbReference type="STRING" id="44576.SAMN05421881_103126"/>
<evidence type="ECO:0000256" key="3">
    <source>
        <dbReference type="ARBA" id="ARBA00022452"/>
    </source>
</evidence>
<evidence type="ECO:0000256" key="5">
    <source>
        <dbReference type="ARBA" id="ARBA00023077"/>
    </source>
</evidence>
<dbReference type="Gene3D" id="2.40.170.20">
    <property type="entry name" value="TonB-dependent receptor, beta-barrel domain"/>
    <property type="match status" value="1"/>
</dbReference>
<evidence type="ECO:0000256" key="4">
    <source>
        <dbReference type="ARBA" id="ARBA00022692"/>
    </source>
</evidence>
<accession>A0A1H3J9L1</accession>
<reference evidence="9 10" key="1">
    <citation type="submission" date="2016-10" db="EMBL/GenBank/DDBJ databases">
        <authorList>
            <person name="de Groot N.N."/>
        </authorList>
    </citation>
    <scope>NUCLEOTIDE SEQUENCE [LARGE SCALE GENOMIC DNA]</scope>
    <source>
        <strain evidence="9 10">Nm1</strain>
    </source>
</reference>
<evidence type="ECO:0000256" key="7">
    <source>
        <dbReference type="ARBA" id="ARBA00023237"/>
    </source>
</evidence>
<name>A0A1H3J9L1_9PROT</name>
<keyword evidence="4" id="KW-0812">Transmembrane</keyword>
<proteinExistence type="predicted"/>
<keyword evidence="3" id="KW-1134">Transmembrane beta strand</keyword>
<keyword evidence="5" id="KW-0798">TonB box</keyword>
<feature type="domain" description="TonB-dependent receptor-like beta-barrel" evidence="8">
    <location>
        <begin position="89"/>
        <end position="517"/>
    </location>
</feature>
<dbReference type="GO" id="GO:0009279">
    <property type="term" value="C:cell outer membrane"/>
    <property type="evidence" value="ECO:0007669"/>
    <property type="project" value="UniProtKB-SubCell"/>
</dbReference>
<dbReference type="Proteomes" id="UP000198640">
    <property type="component" value="Unassembled WGS sequence"/>
</dbReference>
<dbReference type="PANTHER" id="PTHR30069:SF49">
    <property type="entry name" value="OUTER MEMBRANE PROTEIN C"/>
    <property type="match status" value="1"/>
</dbReference>
<comment type="subcellular location">
    <subcellularLocation>
        <location evidence="1">Cell outer membrane</location>
        <topology evidence="1">Multi-pass membrane protein</topology>
    </subcellularLocation>
</comment>
<dbReference type="InterPro" id="IPR036942">
    <property type="entry name" value="Beta-barrel_TonB_sf"/>
</dbReference>
<keyword evidence="10" id="KW-1185">Reference proteome</keyword>
<evidence type="ECO:0000256" key="6">
    <source>
        <dbReference type="ARBA" id="ARBA00023136"/>
    </source>
</evidence>
<dbReference type="GO" id="GO:0044718">
    <property type="term" value="P:siderophore transmembrane transport"/>
    <property type="evidence" value="ECO:0007669"/>
    <property type="project" value="TreeGrafter"/>
</dbReference>
<dbReference type="InterPro" id="IPR000531">
    <property type="entry name" value="Beta-barrel_TonB"/>
</dbReference>
<gene>
    <name evidence="9" type="ORF">SAMN05421881_103126</name>
</gene>
<dbReference type="Pfam" id="PF00593">
    <property type="entry name" value="TonB_dep_Rec_b-barrel"/>
    <property type="match status" value="1"/>
</dbReference>
<evidence type="ECO:0000313" key="10">
    <source>
        <dbReference type="Proteomes" id="UP000198640"/>
    </source>
</evidence>
<dbReference type="EMBL" id="FNOY01000031">
    <property type="protein sequence ID" value="SDY36641.1"/>
    <property type="molecule type" value="Genomic_DNA"/>
</dbReference>
<sequence>MALKPSVAPSFIQETKRPEFTEAGEPLEWAGKFSGGFNRVNNGRYGALYNGIATEQHRLHVYGSKETGDDFKFPGGRNIPTRHDREAAEVGYGFRHEAHVLDVDFNYNFTRPTGTPALPMDIIMTEGGVLTAGYRGRIGDEVGIKAAFNYQDVRHTMDNFSIRRTPATGKRFSRNTADGFGYRLMIDFPLLGGRTTVGVDGDNATHNATITNPDAPAFFIKNFNDAQRDRYGFFGEYALSPLQDWTIELGARVNYIVMNSGRADTHFQTAPWRALVDNFNNRSRSRNDVNYDLTGIVRHHLSESLEIELGFARKTRSPSYQQRFLWAPLDATGGLADGFLYIGNLDLKPETSYQGELGLTWRQGTFYAAPRAFYRYVNNYIQGIPTSNPNALAIAGAQQRPLLQYANIDAILYGGDVEAGFRFLNHWRVDGTLSYVRGQRDDAKDNLYRIAPLNGLLSLFYESTKWTLGTEVVGYWRQRKVSKFNDEPTTAGYALWHIRSQVEVIRGLQVGAGVENLLNKDYRVHLNGLNRALDNVASGIGIGERLPGIGRNFYVTMNYEW</sequence>
<evidence type="ECO:0000256" key="1">
    <source>
        <dbReference type="ARBA" id="ARBA00004571"/>
    </source>
</evidence>
<dbReference type="GO" id="GO:0015344">
    <property type="term" value="F:siderophore uptake transmembrane transporter activity"/>
    <property type="evidence" value="ECO:0007669"/>
    <property type="project" value="TreeGrafter"/>
</dbReference>
<dbReference type="InterPro" id="IPR039426">
    <property type="entry name" value="TonB-dep_rcpt-like"/>
</dbReference>
<keyword evidence="6" id="KW-0472">Membrane</keyword>
<keyword evidence="2" id="KW-0813">Transport</keyword>
<organism evidence="9 10">
    <name type="scientific">Nitrosomonas halophila</name>
    <dbReference type="NCBI Taxonomy" id="44576"/>
    <lineage>
        <taxon>Bacteria</taxon>
        <taxon>Pseudomonadati</taxon>
        <taxon>Pseudomonadota</taxon>
        <taxon>Betaproteobacteria</taxon>
        <taxon>Nitrosomonadales</taxon>
        <taxon>Nitrosomonadaceae</taxon>
        <taxon>Nitrosomonas</taxon>
    </lineage>
</organism>